<protein>
    <submittedName>
        <fullName evidence="2">Putative secreted protein</fullName>
    </submittedName>
</protein>
<accession>A0A2M4D6I4</accession>
<organism evidence="2">
    <name type="scientific">Anopheles darlingi</name>
    <name type="common">Mosquito</name>
    <dbReference type="NCBI Taxonomy" id="43151"/>
    <lineage>
        <taxon>Eukaryota</taxon>
        <taxon>Metazoa</taxon>
        <taxon>Ecdysozoa</taxon>
        <taxon>Arthropoda</taxon>
        <taxon>Hexapoda</taxon>
        <taxon>Insecta</taxon>
        <taxon>Pterygota</taxon>
        <taxon>Neoptera</taxon>
        <taxon>Endopterygota</taxon>
        <taxon>Diptera</taxon>
        <taxon>Nematocera</taxon>
        <taxon>Culicoidea</taxon>
        <taxon>Culicidae</taxon>
        <taxon>Anophelinae</taxon>
        <taxon>Anopheles</taxon>
    </lineage>
</organism>
<feature type="signal peptide" evidence="1">
    <location>
        <begin position="1"/>
        <end position="33"/>
    </location>
</feature>
<dbReference type="EMBL" id="GGFL01009016">
    <property type="protein sequence ID" value="MBW73194.1"/>
    <property type="molecule type" value="Transcribed_RNA"/>
</dbReference>
<feature type="chain" id="PRO_5014888982" evidence="1">
    <location>
        <begin position="34"/>
        <end position="123"/>
    </location>
</feature>
<reference evidence="2" key="1">
    <citation type="submission" date="2018-01" db="EMBL/GenBank/DDBJ databases">
        <title>An insight into the sialome of Amazonian anophelines.</title>
        <authorList>
            <person name="Ribeiro J.M."/>
            <person name="Scarpassa V."/>
            <person name="Calvo E."/>
        </authorList>
    </citation>
    <scope>NUCLEOTIDE SEQUENCE</scope>
</reference>
<name>A0A2M4D6I4_ANODA</name>
<dbReference type="AlphaFoldDB" id="A0A2M4D6I4"/>
<keyword evidence="1" id="KW-0732">Signal</keyword>
<sequence length="123" mass="14179">MFFTMGSRDTSNSRCPMLLLLLLLLLLLQKSKLVRIDRFSSTFRSSGGRHSCRGRHIRCTGCNGYRYCARFQLMMRKVLFLHDLSKRLVIHLVVRIEILRQLVIKIDHRVDGSDACRVATGAL</sequence>
<evidence type="ECO:0000256" key="1">
    <source>
        <dbReference type="SAM" id="SignalP"/>
    </source>
</evidence>
<proteinExistence type="predicted"/>
<evidence type="ECO:0000313" key="2">
    <source>
        <dbReference type="EMBL" id="MBW73194.1"/>
    </source>
</evidence>